<evidence type="ECO:0000313" key="4">
    <source>
        <dbReference type="EMBL" id="QHI68522.1"/>
    </source>
</evidence>
<dbReference type="GO" id="GO:0016491">
    <property type="term" value="F:oxidoreductase activity"/>
    <property type="evidence" value="ECO:0007669"/>
    <property type="project" value="UniProtKB-KW"/>
</dbReference>
<feature type="domain" description="Nitroreductase" evidence="3">
    <location>
        <begin position="11"/>
        <end position="150"/>
    </location>
</feature>
<keyword evidence="5" id="KW-1185">Reference proteome</keyword>
<evidence type="ECO:0000256" key="1">
    <source>
        <dbReference type="ARBA" id="ARBA00007118"/>
    </source>
</evidence>
<dbReference type="CDD" id="cd02062">
    <property type="entry name" value="Nitro_FMN_reductase"/>
    <property type="match status" value="1"/>
</dbReference>
<dbReference type="InterPro" id="IPR023312">
    <property type="entry name" value="Put_nitroreductase_C_bac"/>
</dbReference>
<dbReference type="RefSeq" id="WP_160626924.1">
    <property type="nucleotide sequence ID" value="NZ_CP047593.1"/>
</dbReference>
<sequence length="187" mass="20893">MNFREIVEADRSYRRFQQGRAIEKSVLEELVNLARISASSANLQPLKYKLSCDADTNARIFPYLNWAGYLTEWVGPEKGERPAAYIVVLGDTEISRHFGYDPGIASQTILLGAAEKGLGGCMIGSLDRRGLADALDISGRYEILLVLAMGIPDETVRLTEATDSIRYYRDEQDEHVVPKRPLSEVIL</sequence>
<proteinExistence type="inferred from homology"/>
<evidence type="ECO:0000256" key="2">
    <source>
        <dbReference type="ARBA" id="ARBA00023002"/>
    </source>
</evidence>
<dbReference type="KEGG" id="taer:GT409_03315"/>
<dbReference type="Pfam" id="PF00881">
    <property type="entry name" value="Nitroreductase"/>
    <property type="match status" value="1"/>
</dbReference>
<dbReference type="Proteomes" id="UP000464954">
    <property type="component" value="Chromosome"/>
</dbReference>
<gene>
    <name evidence="4" type="ORF">GT409_03315</name>
</gene>
<dbReference type="InterPro" id="IPR000415">
    <property type="entry name" value="Nitroreductase-like"/>
</dbReference>
<dbReference type="InterPro" id="IPR029479">
    <property type="entry name" value="Nitroreductase"/>
</dbReference>
<name>A0A6P1M349_9BACT</name>
<dbReference type="AlphaFoldDB" id="A0A6P1M349"/>
<dbReference type="EMBL" id="CP047593">
    <property type="protein sequence ID" value="QHI68522.1"/>
    <property type="molecule type" value="Genomic_DNA"/>
</dbReference>
<reference evidence="4 5" key="1">
    <citation type="submission" date="2020-01" db="EMBL/GenBank/DDBJ databases">
        <title>Ponticoccus aerotolerans gen. nov., sp. nov., an anaerobic bacterium and proposal of Ponticoccusceae fam. nov., Ponticoccusles ord. nov. and Ponticoccuse classis nov. in the phylum Kiritimatiellaeota.</title>
        <authorList>
            <person name="Zhou L.Y."/>
            <person name="Du Z.J."/>
        </authorList>
    </citation>
    <scope>NUCLEOTIDE SEQUENCE [LARGE SCALE GENOMIC DNA]</scope>
    <source>
        <strain evidence="4 5">S-5007</strain>
    </source>
</reference>
<dbReference type="PANTHER" id="PTHR43673:SF10">
    <property type="entry name" value="NADH DEHYDROGENASE_NAD(P)H NITROREDUCTASE XCC3605-RELATED"/>
    <property type="match status" value="1"/>
</dbReference>
<dbReference type="SUPFAM" id="SSF55469">
    <property type="entry name" value="FMN-dependent nitroreductase-like"/>
    <property type="match status" value="1"/>
</dbReference>
<dbReference type="Gene3D" id="2.20.180.10">
    <property type="entry name" value="putative fmn-dependent nitroreductase like domains"/>
    <property type="match status" value="1"/>
</dbReference>
<dbReference type="Gene3D" id="3.40.109.10">
    <property type="entry name" value="NADH Oxidase"/>
    <property type="match status" value="1"/>
</dbReference>
<dbReference type="PANTHER" id="PTHR43673">
    <property type="entry name" value="NAD(P)H NITROREDUCTASE YDGI-RELATED"/>
    <property type="match status" value="1"/>
</dbReference>
<organism evidence="4 5">
    <name type="scientific">Tichowtungia aerotolerans</name>
    <dbReference type="NCBI Taxonomy" id="2697043"/>
    <lineage>
        <taxon>Bacteria</taxon>
        <taxon>Pseudomonadati</taxon>
        <taxon>Kiritimatiellota</taxon>
        <taxon>Tichowtungiia</taxon>
        <taxon>Tichowtungiales</taxon>
        <taxon>Tichowtungiaceae</taxon>
        <taxon>Tichowtungia</taxon>
    </lineage>
</organism>
<evidence type="ECO:0000259" key="3">
    <source>
        <dbReference type="Pfam" id="PF00881"/>
    </source>
</evidence>
<evidence type="ECO:0000313" key="5">
    <source>
        <dbReference type="Proteomes" id="UP000464954"/>
    </source>
</evidence>
<keyword evidence="2" id="KW-0560">Oxidoreductase</keyword>
<accession>A0A6P1M349</accession>
<comment type="similarity">
    <text evidence="1">Belongs to the nitroreductase family.</text>
</comment>
<protein>
    <submittedName>
        <fullName evidence="4">Nitroreductase</fullName>
    </submittedName>
</protein>